<evidence type="ECO:0000256" key="4">
    <source>
        <dbReference type="ARBA" id="ARBA00012055"/>
    </source>
</evidence>
<dbReference type="Proteomes" id="UP000031668">
    <property type="component" value="Unassembled WGS sequence"/>
</dbReference>
<dbReference type="Gene3D" id="3.40.50.460">
    <property type="entry name" value="Phosphofructokinase domain"/>
    <property type="match status" value="2"/>
</dbReference>
<dbReference type="GO" id="GO:0048029">
    <property type="term" value="F:monosaccharide binding"/>
    <property type="evidence" value="ECO:0007669"/>
    <property type="project" value="TreeGrafter"/>
</dbReference>
<evidence type="ECO:0000256" key="11">
    <source>
        <dbReference type="ARBA" id="ARBA00022840"/>
    </source>
</evidence>
<reference evidence="16 17" key="1">
    <citation type="journal article" date="2014" name="Genome Biol. Evol.">
        <title>The genome of the myxosporean Thelohanellus kitauei shows adaptations to nutrient acquisition within its fish host.</title>
        <authorList>
            <person name="Yang Y."/>
            <person name="Xiong J."/>
            <person name="Zhou Z."/>
            <person name="Huo F."/>
            <person name="Miao W."/>
            <person name="Ran C."/>
            <person name="Liu Y."/>
            <person name="Zhang J."/>
            <person name="Feng J."/>
            <person name="Wang M."/>
            <person name="Wang M."/>
            <person name="Wang L."/>
            <person name="Yao B."/>
        </authorList>
    </citation>
    <scope>NUCLEOTIDE SEQUENCE [LARGE SCALE GENOMIC DNA]</scope>
    <source>
        <strain evidence="16">Wuqing</strain>
    </source>
</reference>
<comment type="subcellular location">
    <subcellularLocation>
        <location evidence="2">Cytoplasm</location>
    </subcellularLocation>
</comment>
<keyword evidence="6" id="KW-0021">Allosteric enzyme</keyword>
<dbReference type="Gene3D" id="3.40.50.450">
    <property type="match status" value="1"/>
</dbReference>
<feature type="domain" description="Phosphofructokinase" evidence="15">
    <location>
        <begin position="244"/>
        <end position="528"/>
    </location>
</feature>
<evidence type="ECO:0000313" key="17">
    <source>
        <dbReference type="Proteomes" id="UP000031668"/>
    </source>
</evidence>
<dbReference type="UniPathway" id="UPA00109">
    <property type="reaction ID" value="UER00182"/>
</dbReference>
<keyword evidence="12" id="KW-0460">Magnesium</keyword>
<dbReference type="InterPro" id="IPR000023">
    <property type="entry name" value="Phosphofructokinase_dom"/>
</dbReference>
<dbReference type="FunFam" id="3.40.50.460:FF:000002">
    <property type="entry name" value="ATP-dependent 6-phosphofructokinase"/>
    <property type="match status" value="1"/>
</dbReference>
<evidence type="ECO:0000256" key="7">
    <source>
        <dbReference type="ARBA" id="ARBA00022679"/>
    </source>
</evidence>
<dbReference type="GO" id="GO:0005524">
    <property type="term" value="F:ATP binding"/>
    <property type="evidence" value="ECO:0007669"/>
    <property type="project" value="UniProtKB-KW"/>
</dbReference>
<dbReference type="GO" id="GO:0042802">
    <property type="term" value="F:identical protein binding"/>
    <property type="evidence" value="ECO:0007669"/>
    <property type="project" value="TreeGrafter"/>
</dbReference>
<evidence type="ECO:0000313" key="16">
    <source>
        <dbReference type="EMBL" id="KII74354.1"/>
    </source>
</evidence>
<keyword evidence="17" id="KW-1185">Reference proteome</keyword>
<protein>
    <recommendedName>
        <fullName evidence="4">6-phosphofructokinase</fullName>
        <ecNumber evidence="4">2.7.1.11</ecNumber>
    </recommendedName>
</protein>
<dbReference type="AlphaFoldDB" id="A0A0C2J957"/>
<dbReference type="GO" id="GO:0046872">
    <property type="term" value="F:metal ion binding"/>
    <property type="evidence" value="ECO:0007669"/>
    <property type="project" value="UniProtKB-KW"/>
</dbReference>
<evidence type="ECO:0000256" key="2">
    <source>
        <dbReference type="ARBA" id="ARBA00004496"/>
    </source>
</evidence>
<dbReference type="InterPro" id="IPR022953">
    <property type="entry name" value="ATP_PFK"/>
</dbReference>
<feature type="domain" description="Phosphofructokinase" evidence="15">
    <location>
        <begin position="2"/>
        <end position="161"/>
    </location>
</feature>
<dbReference type="GO" id="GO:0016208">
    <property type="term" value="F:AMP binding"/>
    <property type="evidence" value="ECO:0007669"/>
    <property type="project" value="TreeGrafter"/>
</dbReference>
<comment type="caution">
    <text evidence="16">The sequence shown here is derived from an EMBL/GenBank/DDBJ whole genome shotgun (WGS) entry which is preliminary data.</text>
</comment>
<evidence type="ECO:0000256" key="13">
    <source>
        <dbReference type="ARBA" id="ARBA00023152"/>
    </source>
</evidence>
<dbReference type="PANTHER" id="PTHR13697">
    <property type="entry name" value="PHOSPHOFRUCTOKINASE"/>
    <property type="match status" value="1"/>
</dbReference>
<evidence type="ECO:0000256" key="8">
    <source>
        <dbReference type="ARBA" id="ARBA00022723"/>
    </source>
</evidence>
<gene>
    <name evidence="16" type="ORF">RF11_15289</name>
</gene>
<dbReference type="GO" id="GO:0070095">
    <property type="term" value="F:fructose-6-phosphate binding"/>
    <property type="evidence" value="ECO:0007669"/>
    <property type="project" value="TreeGrafter"/>
</dbReference>
<name>A0A0C2J957_THEKT</name>
<evidence type="ECO:0000256" key="1">
    <source>
        <dbReference type="ARBA" id="ARBA00001946"/>
    </source>
</evidence>
<keyword evidence="13" id="KW-0324">Glycolysis</keyword>
<keyword evidence="11" id="KW-0067">ATP-binding</keyword>
<dbReference type="GO" id="GO:0005945">
    <property type="term" value="C:6-phosphofructokinase complex"/>
    <property type="evidence" value="ECO:0007669"/>
    <property type="project" value="TreeGrafter"/>
</dbReference>
<evidence type="ECO:0000256" key="6">
    <source>
        <dbReference type="ARBA" id="ARBA00022533"/>
    </source>
</evidence>
<keyword evidence="10 16" id="KW-0418">Kinase</keyword>
<dbReference type="PROSITE" id="PS00433">
    <property type="entry name" value="PHOSPHOFRUCTOKINASE"/>
    <property type="match status" value="1"/>
</dbReference>
<keyword evidence="8" id="KW-0479">Metal-binding</keyword>
<accession>A0A0C2J957</accession>
<dbReference type="GO" id="GO:0006002">
    <property type="term" value="P:fructose 6-phosphate metabolic process"/>
    <property type="evidence" value="ECO:0007669"/>
    <property type="project" value="InterPro"/>
</dbReference>
<dbReference type="GO" id="GO:0030388">
    <property type="term" value="P:fructose 1,6-bisphosphate metabolic process"/>
    <property type="evidence" value="ECO:0007669"/>
    <property type="project" value="TreeGrafter"/>
</dbReference>
<dbReference type="OrthoDB" id="537915at2759"/>
<dbReference type="GO" id="GO:0003872">
    <property type="term" value="F:6-phosphofructokinase activity"/>
    <property type="evidence" value="ECO:0007669"/>
    <property type="project" value="UniProtKB-EC"/>
</dbReference>
<evidence type="ECO:0000256" key="12">
    <source>
        <dbReference type="ARBA" id="ARBA00022842"/>
    </source>
</evidence>
<comment type="pathway">
    <text evidence="3">Carbohydrate degradation; glycolysis; D-glyceraldehyde 3-phosphate and glycerone phosphate from D-glucose: step 3/4.</text>
</comment>
<sequence>MVGSIDNDFCQTDMTIGSDSALHRIIECVDSIITTAESHKRGFVVEIMGRHSGYLALCSGLAVCADYVFIPELPPDQKWKESLCRTVNSFLARGKKYAIVLVAEGAQDVTGQPITANMVKDVLCLSVKLDFRVTVLGHVQRGGSPSAFDRIMASRLGIEAAINVLVAKPDDPSYVICSKNIAIVRVPLNECVCMCNEVKEAYKTRDIDRVVSLRGPSFTFKLNLYKSLQNLEPPSLSYSGPRYKFGIVHLGAPSAGMDPCSRAFVIWCQSKGHSVIGFKQGMQGVIHENFVELTWDVIAGWFANGGSSLGASRFEPAEHMERIAFVFKKYALDGFVMVGGYDTMFFLQDFHLAREKYESLRIPVIMIPATISNNISCTTYSLGSDTTLNSIAQSCDSIRLSAWSSRKRIFIVETFGKSCAYLAMMSAISSAADNAYSLQDPPTIENILNDARNFRHKFKDMGLDFGLLLVSNDFSENYTVDTLVQIMNEEGKPYFSARKEVIGHVQQGSRASPFDRFLSAKFGSKAAEKILEMIEAGKEDKDLLMSPSTCCMIGTSPEGTKFYDCNTLIEHTDRKLRVPKQSWWFHLKVIIDILSNSDFTYQSVTIPNAVFRRVLHDV</sequence>
<dbReference type="PRINTS" id="PR00476">
    <property type="entry name" value="PHFRCTKINASE"/>
</dbReference>
<evidence type="ECO:0000256" key="5">
    <source>
        <dbReference type="ARBA" id="ARBA00022490"/>
    </source>
</evidence>
<comment type="catalytic activity">
    <reaction evidence="14">
        <text>beta-D-fructose 6-phosphate + ATP = beta-D-fructose 1,6-bisphosphate + ADP + H(+)</text>
        <dbReference type="Rhea" id="RHEA:16109"/>
        <dbReference type="ChEBI" id="CHEBI:15378"/>
        <dbReference type="ChEBI" id="CHEBI:30616"/>
        <dbReference type="ChEBI" id="CHEBI:32966"/>
        <dbReference type="ChEBI" id="CHEBI:57634"/>
        <dbReference type="ChEBI" id="CHEBI:456216"/>
        <dbReference type="EC" id="2.7.1.11"/>
    </reaction>
</comment>
<dbReference type="OMA" id="QIEPINW"/>
<dbReference type="EMBL" id="JWZT01000441">
    <property type="protein sequence ID" value="KII74354.1"/>
    <property type="molecule type" value="Genomic_DNA"/>
</dbReference>
<proteinExistence type="predicted"/>
<dbReference type="GO" id="GO:0061621">
    <property type="term" value="P:canonical glycolysis"/>
    <property type="evidence" value="ECO:0007669"/>
    <property type="project" value="TreeGrafter"/>
</dbReference>
<dbReference type="PANTHER" id="PTHR13697:SF4">
    <property type="entry name" value="ATP-DEPENDENT 6-PHOSPHOFRUCTOKINASE"/>
    <property type="match status" value="1"/>
</dbReference>
<dbReference type="SUPFAM" id="SSF53784">
    <property type="entry name" value="Phosphofructokinase"/>
    <property type="match status" value="2"/>
</dbReference>
<dbReference type="Pfam" id="PF00365">
    <property type="entry name" value="PFK"/>
    <property type="match status" value="2"/>
</dbReference>
<evidence type="ECO:0000256" key="10">
    <source>
        <dbReference type="ARBA" id="ARBA00022777"/>
    </source>
</evidence>
<keyword evidence="9" id="KW-0547">Nucleotide-binding</keyword>
<evidence type="ECO:0000256" key="14">
    <source>
        <dbReference type="ARBA" id="ARBA00048070"/>
    </source>
</evidence>
<dbReference type="InterPro" id="IPR035966">
    <property type="entry name" value="PKF_sf"/>
</dbReference>
<organism evidence="16 17">
    <name type="scientific">Thelohanellus kitauei</name>
    <name type="common">Myxosporean</name>
    <dbReference type="NCBI Taxonomy" id="669202"/>
    <lineage>
        <taxon>Eukaryota</taxon>
        <taxon>Metazoa</taxon>
        <taxon>Cnidaria</taxon>
        <taxon>Myxozoa</taxon>
        <taxon>Myxosporea</taxon>
        <taxon>Bivalvulida</taxon>
        <taxon>Platysporina</taxon>
        <taxon>Myxobolidae</taxon>
        <taxon>Thelohanellus</taxon>
    </lineage>
</organism>
<evidence type="ECO:0000256" key="3">
    <source>
        <dbReference type="ARBA" id="ARBA00004679"/>
    </source>
</evidence>
<dbReference type="EC" id="2.7.1.11" evidence="4"/>
<comment type="cofactor">
    <cofactor evidence="1">
        <name>Mg(2+)</name>
        <dbReference type="ChEBI" id="CHEBI:18420"/>
    </cofactor>
</comment>
<keyword evidence="7" id="KW-0808">Transferase</keyword>
<keyword evidence="5" id="KW-0963">Cytoplasm</keyword>
<dbReference type="InterPro" id="IPR015912">
    <property type="entry name" value="Phosphofructokinase_CS"/>
</dbReference>
<evidence type="ECO:0000256" key="9">
    <source>
        <dbReference type="ARBA" id="ARBA00022741"/>
    </source>
</evidence>
<evidence type="ECO:0000259" key="15">
    <source>
        <dbReference type="Pfam" id="PF00365"/>
    </source>
</evidence>